<dbReference type="InterPro" id="IPR041373">
    <property type="entry name" value="RT_RNaseH"/>
</dbReference>
<dbReference type="InterPro" id="IPR043128">
    <property type="entry name" value="Rev_trsase/Diguanyl_cyclase"/>
</dbReference>
<evidence type="ECO:0000256" key="2">
    <source>
        <dbReference type="ARBA" id="ARBA00022695"/>
    </source>
</evidence>
<evidence type="ECO:0000313" key="11">
    <source>
        <dbReference type="Proteomes" id="UP000288805"/>
    </source>
</evidence>
<keyword evidence="6 10" id="KW-0695">RNA-directed DNA polymerase</keyword>
<dbReference type="CDD" id="cd01647">
    <property type="entry name" value="RT_LTR"/>
    <property type="match status" value="1"/>
</dbReference>
<keyword evidence="2" id="KW-0548">Nucleotidyltransferase</keyword>
<keyword evidence="1" id="KW-0808">Transferase</keyword>
<reference evidence="10 11" key="1">
    <citation type="journal article" date="2018" name="PLoS Genet.">
        <title>Population sequencing reveals clonal diversity and ancestral inbreeding in the grapevine cultivar Chardonnay.</title>
        <authorList>
            <person name="Roach M.J."/>
            <person name="Johnson D.L."/>
            <person name="Bohlmann J."/>
            <person name="van Vuuren H.J."/>
            <person name="Jones S.J."/>
            <person name="Pretorius I.S."/>
            <person name="Schmidt S.A."/>
            <person name="Borneman A.R."/>
        </authorList>
    </citation>
    <scope>NUCLEOTIDE SEQUENCE [LARGE SCALE GENOMIC DNA]</scope>
    <source>
        <strain evidence="11">cv. Chardonnay</strain>
        <tissue evidence="10">Leaf</tissue>
    </source>
</reference>
<sequence length="385" mass="44511">MQKVMFATFMLGEEVEHWWRMEKRLLGNQEPLAWDQFKEGDMTVVEYEARLPPEREVQFTIELVPRMAPISKAPDRMALLELKELKELNKVTIKNKYPLPKINDLFDQLQGASVFSKIDLQSGYHQLRVKGEDAPKTAFRTRYGHYEFLMMPFGMTNAPNTFIDLMNRLDKVFFLSHIVSKDGISVDPSKVEVVVSWKSPTTETKHGKVIAYASRQLKPYEQNYPTHDLELIALVFALKIWRHYLYDGQSERVIKILEDMLRACILDLGSSWEDHMPLVEFAYNQASIGMAPYQALYGRKCRQMKTELGVPSWGSCISQGFTMKTVMRFGKKGKSSPRYVGPFDILERIGTLANRIALPLSLERIHNVFHVSTLRKFVHDLILLT</sequence>
<evidence type="ECO:0000313" key="10">
    <source>
        <dbReference type="EMBL" id="RVW69829.1"/>
    </source>
</evidence>
<keyword evidence="5" id="KW-0378">Hydrolase</keyword>
<dbReference type="InterPro" id="IPR053134">
    <property type="entry name" value="RNA-dir_DNA_polymerase"/>
</dbReference>
<dbReference type="GO" id="GO:0016787">
    <property type="term" value="F:hydrolase activity"/>
    <property type="evidence" value="ECO:0007669"/>
    <property type="project" value="UniProtKB-KW"/>
</dbReference>
<dbReference type="Pfam" id="PF00078">
    <property type="entry name" value="RVT_1"/>
    <property type="match status" value="1"/>
</dbReference>
<evidence type="ECO:0000256" key="1">
    <source>
        <dbReference type="ARBA" id="ARBA00022679"/>
    </source>
</evidence>
<dbReference type="InterPro" id="IPR036397">
    <property type="entry name" value="RNaseH_sf"/>
</dbReference>
<organism evidence="10 11">
    <name type="scientific">Vitis vinifera</name>
    <name type="common">Grape</name>
    <dbReference type="NCBI Taxonomy" id="29760"/>
    <lineage>
        <taxon>Eukaryota</taxon>
        <taxon>Viridiplantae</taxon>
        <taxon>Streptophyta</taxon>
        <taxon>Embryophyta</taxon>
        <taxon>Tracheophyta</taxon>
        <taxon>Spermatophyta</taxon>
        <taxon>Magnoliopsida</taxon>
        <taxon>eudicotyledons</taxon>
        <taxon>Gunneridae</taxon>
        <taxon>Pentapetalae</taxon>
        <taxon>rosids</taxon>
        <taxon>Vitales</taxon>
        <taxon>Vitaceae</taxon>
        <taxon>Viteae</taxon>
        <taxon>Vitis</taxon>
    </lineage>
</organism>
<evidence type="ECO:0000256" key="6">
    <source>
        <dbReference type="ARBA" id="ARBA00022918"/>
    </source>
</evidence>
<dbReference type="AlphaFoldDB" id="A0A438GC87"/>
<keyword evidence="3" id="KW-0540">Nuclease</keyword>
<accession>A0A438GC87</accession>
<dbReference type="GO" id="GO:0004519">
    <property type="term" value="F:endonuclease activity"/>
    <property type="evidence" value="ECO:0007669"/>
    <property type="project" value="UniProtKB-KW"/>
</dbReference>
<dbReference type="InterPro" id="IPR056924">
    <property type="entry name" value="SH3_Tf2-1"/>
</dbReference>
<dbReference type="Gene3D" id="3.30.70.270">
    <property type="match status" value="1"/>
</dbReference>
<evidence type="ECO:0000259" key="8">
    <source>
        <dbReference type="Pfam" id="PF17917"/>
    </source>
</evidence>
<feature type="domain" description="Reverse transcriptase" evidence="7">
    <location>
        <begin position="83"/>
        <end position="171"/>
    </location>
</feature>
<protein>
    <submittedName>
        <fullName evidence="10">RNA-directed DNA polymerase-like</fullName>
    </submittedName>
</protein>
<comment type="caution">
    <text evidence="10">The sequence shown here is derived from an EMBL/GenBank/DDBJ whole genome shotgun (WGS) entry which is preliminary data.</text>
</comment>
<dbReference type="InterPro" id="IPR012337">
    <property type="entry name" value="RNaseH-like_sf"/>
</dbReference>
<dbReference type="InterPro" id="IPR043502">
    <property type="entry name" value="DNA/RNA_pol_sf"/>
</dbReference>
<dbReference type="GO" id="GO:0003964">
    <property type="term" value="F:RNA-directed DNA polymerase activity"/>
    <property type="evidence" value="ECO:0007669"/>
    <property type="project" value="UniProtKB-KW"/>
</dbReference>
<feature type="domain" description="Tf2-1-like SH3-like" evidence="9">
    <location>
        <begin position="326"/>
        <end position="378"/>
    </location>
</feature>
<dbReference type="InterPro" id="IPR000477">
    <property type="entry name" value="RT_dom"/>
</dbReference>
<dbReference type="GO" id="GO:0003676">
    <property type="term" value="F:nucleic acid binding"/>
    <property type="evidence" value="ECO:0007669"/>
    <property type="project" value="InterPro"/>
</dbReference>
<evidence type="ECO:0000256" key="5">
    <source>
        <dbReference type="ARBA" id="ARBA00022801"/>
    </source>
</evidence>
<dbReference type="PANTHER" id="PTHR24559:SF444">
    <property type="entry name" value="REVERSE TRANSCRIPTASE DOMAIN-CONTAINING PROTEIN"/>
    <property type="match status" value="1"/>
</dbReference>
<dbReference type="EMBL" id="QGNW01000481">
    <property type="protein sequence ID" value="RVW69829.1"/>
    <property type="molecule type" value="Genomic_DNA"/>
</dbReference>
<evidence type="ECO:0000259" key="9">
    <source>
        <dbReference type="Pfam" id="PF24626"/>
    </source>
</evidence>
<dbReference type="Proteomes" id="UP000288805">
    <property type="component" value="Unassembled WGS sequence"/>
</dbReference>
<proteinExistence type="predicted"/>
<keyword evidence="4" id="KW-0255">Endonuclease</keyword>
<dbReference type="SUPFAM" id="SSF56672">
    <property type="entry name" value="DNA/RNA polymerases"/>
    <property type="match status" value="1"/>
</dbReference>
<dbReference type="Gene3D" id="3.10.10.10">
    <property type="entry name" value="HIV Type 1 Reverse Transcriptase, subunit A, domain 1"/>
    <property type="match status" value="1"/>
</dbReference>
<dbReference type="Pfam" id="PF24626">
    <property type="entry name" value="SH3_Tf2-1"/>
    <property type="match status" value="1"/>
</dbReference>
<name>A0A438GC87_VITVI</name>
<evidence type="ECO:0000256" key="4">
    <source>
        <dbReference type="ARBA" id="ARBA00022759"/>
    </source>
</evidence>
<feature type="domain" description="Reverse transcriptase RNase H-like" evidence="8">
    <location>
        <begin position="202"/>
        <end position="249"/>
    </location>
</feature>
<dbReference type="PANTHER" id="PTHR24559">
    <property type="entry name" value="TRANSPOSON TY3-I GAG-POL POLYPROTEIN"/>
    <property type="match status" value="1"/>
</dbReference>
<evidence type="ECO:0000259" key="7">
    <source>
        <dbReference type="Pfam" id="PF00078"/>
    </source>
</evidence>
<dbReference type="Gene3D" id="3.30.420.10">
    <property type="entry name" value="Ribonuclease H-like superfamily/Ribonuclease H"/>
    <property type="match status" value="1"/>
</dbReference>
<dbReference type="Pfam" id="PF17917">
    <property type="entry name" value="RT_RNaseH"/>
    <property type="match status" value="1"/>
</dbReference>
<dbReference type="SUPFAM" id="SSF53098">
    <property type="entry name" value="Ribonuclease H-like"/>
    <property type="match status" value="1"/>
</dbReference>
<gene>
    <name evidence="10" type="primary">RRPO_97</name>
    <name evidence="10" type="ORF">CK203_061159</name>
</gene>
<evidence type="ECO:0000256" key="3">
    <source>
        <dbReference type="ARBA" id="ARBA00022722"/>
    </source>
</evidence>